<organism evidence="2 3">
    <name type="scientific">Bemisia tabaci</name>
    <name type="common">Sweetpotato whitefly</name>
    <name type="synonym">Aleurodes tabaci</name>
    <dbReference type="NCBI Taxonomy" id="7038"/>
    <lineage>
        <taxon>Eukaryota</taxon>
        <taxon>Metazoa</taxon>
        <taxon>Ecdysozoa</taxon>
        <taxon>Arthropoda</taxon>
        <taxon>Hexapoda</taxon>
        <taxon>Insecta</taxon>
        <taxon>Pterygota</taxon>
        <taxon>Neoptera</taxon>
        <taxon>Paraneoptera</taxon>
        <taxon>Hemiptera</taxon>
        <taxon>Sternorrhyncha</taxon>
        <taxon>Aleyrodoidea</taxon>
        <taxon>Aleyrodidae</taxon>
        <taxon>Aleyrodinae</taxon>
        <taxon>Bemisia</taxon>
    </lineage>
</organism>
<keyword evidence="3" id="KW-1185">Reference proteome</keyword>
<gene>
    <name evidence="2" type="ORF">BEMITA_LOCUS11397</name>
</gene>
<dbReference type="GO" id="GO:0005634">
    <property type="term" value="C:nucleus"/>
    <property type="evidence" value="ECO:0007669"/>
    <property type="project" value="TreeGrafter"/>
</dbReference>
<reference evidence="2" key="1">
    <citation type="submission" date="2021-12" db="EMBL/GenBank/DDBJ databases">
        <authorList>
            <person name="King R."/>
        </authorList>
    </citation>
    <scope>NUCLEOTIDE SEQUENCE</scope>
</reference>
<dbReference type="PANTHER" id="PTHR11215">
    <property type="entry name" value="METAL DEPENDENT HYDROLASE - RELATED"/>
    <property type="match status" value="1"/>
</dbReference>
<comment type="similarity">
    <text evidence="1">Belongs to the MYG1 family.</text>
</comment>
<dbReference type="EMBL" id="OU963868">
    <property type="protein sequence ID" value="CAH0775147.1"/>
    <property type="molecule type" value="Genomic_DNA"/>
</dbReference>
<dbReference type="KEGG" id="btab:109035304"/>
<dbReference type="InterPro" id="IPR003226">
    <property type="entry name" value="MYG1_exonuclease"/>
</dbReference>
<evidence type="ECO:0000256" key="1">
    <source>
        <dbReference type="ARBA" id="ARBA00010105"/>
    </source>
</evidence>
<dbReference type="PANTHER" id="PTHR11215:SF1">
    <property type="entry name" value="MYG1 EXONUCLEASE"/>
    <property type="match status" value="1"/>
</dbReference>
<protein>
    <submittedName>
        <fullName evidence="2">Uncharacterized protein</fullName>
    </submittedName>
</protein>
<dbReference type="Proteomes" id="UP001152759">
    <property type="component" value="Chromosome 7"/>
</dbReference>
<dbReference type="GO" id="GO:0005737">
    <property type="term" value="C:cytoplasm"/>
    <property type="evidence" value="ECO:0007669"/>
    <property type="project" value="TreeGrafter"/>
</dbReference>
<evidence type="ECO:0000313" key="3">
    <source>
        <dbReference type="Proteomes" id="UP001152759"/>
    </source>
</evidence>
<dbReference type="AlphaFoldDB" id="A0A9P0C9Y0"/>
<sequence length="379" mass="42911">MRLIASKLGLILQTTRILSASNFFVSGERKLSVLMEQNNALSHLKSLKTPVKIGTHDGTFHCDEALGCYLLKIIRPDAQIHRSRDQSILDTCDVVIDVGGVFDVKKLRFDHHQREFNESFGSLIGDPKWTIKLSSAGLVYTYFGKEILKKILGNEADDQFIETVFLKIYEGFIQEVDGVDNGVPMFEGEPLYQITTGLSKRVHNLNKEWNDSDDFNEMEAFEKAMELTGSEFKARVIQAWKVWWPARSIVINAINHRFKVHESGEIIELEKFCPWKEHLFELEKELDLSPSIKYVIFNSGSWRVQAVSVNSLSFVLRIALPEEWRGLRDEELSAKAGIKDCVFVHGSGFIGGNKNREGALEMAVKALKIGKSRGDIKSS</sequence>
<name>A0A9P0C9Y0_BEMTA</name>
<accession>A0A9P0C9Y0</accession>
<dbReference type="Pfam" id="PF03690">
    <property type="entry name" value="MYG1_exonuc"/>
    <property type="match status" value="1"/>
</dbReference>
<evidence type="ECO:0000313" key="2">
    <source>
        <dbReference type="EMBL" id="CAH0775147.1"/>
    </source>
</evidence>
<proteinExistence type="inferred from homology"/>